<dbReference type="CDD" id="cd16343">
    <property type="entry name" value="LMWPTP"/>
    <property type="match status" value="1"/>
</dbReference>
<dbReference type="AlphaFoldDB" id="A0A8A4TK85"/>
<dbReference type="KEGG" id="scor:J3U87_26940"/>
<dbReference type="Proteomes" id="UP000663929">
    <property type="component" value="Chromosome"/>
</dbReference>
<dbReference type="EC" id="3.1.3.48" evidence="2"/>
<dbReference type="Pfam" id="PF01451">
    <property type="entry name" value="LMWPc"/>
    <property type="match status" value="1"/>
</dbReference>
<proteinExistence type="inferred from homology"/>
<dbReference type="PANTHER" id="PTHR11717">
    <property type="entry name" value="LOW MOLECULAR WEIGHT PROTEIN TYROSINE PHOSPHATASE"/>
    <property type="match status" value="1"/>
</dbReference>
<dbReference type="FunFam" id="3.40.50.2300:FF:000113">
    <property type="entry name" value="Low molecular weight protein-tyrosine-phosphatase"/>
    <property type="match status" value="1"/>
</dbReference>
<dbReference type="InterPro" id="IPR036196">
    <property type="entry name" value="Ptyr_pPase_sf"/>
</dbReference>
<keyword evidence="4" id="KW-0904">Protein phosphatase</keyword>
<sequence>MIRILFVCTGNICRSPTAEGVFRDLVDTRDLADRFAIDSAGMIGYHVGEPPDPRSVRMARDRGVDLSGQRARKIQHGDFEEFDYLLAMDRSHYEDMLAMAPERHRDKIHLFLSFSEDVATEDVPDPYYGGSEGFVHTFDLIASGADALLNHVRREHGL</sequence>
<evidence type="ECO:0000256" key="4">
    <source>
        <dbReference type="ARBA" id="ARBA00022912"/>
    </source>
</evidence>
<name>A0A8A4TK85_SULCO</name>
<dbReference type="InterPro" id="IPR050438">
    <property type="entry name" value="LMW_PTPase"/>
</dbReference>
<protein>
    <recommendedName>
        <fullName evidence="2">protein-tyrosine-phosphatase</fullName>
        <ecNumber evidence="2">3.1.3.48</ecNumber>
    </recommendedName>
</protein>
<gene>
    <name evidence="7" type="ORF">J3U87_26940</name>
</gene>
<evidence type="ECO:0000256" key="1">
    <source>
        <dbReference type="ARBA" id="ARBA00011063"/>
    </source>
</evidence>
<evidence type="ECO:0000256" key="3">
    <source>
        <dbReference type="ARBA" id="ARBA00022801"/>
    </source>
</evidence>
<dbReference type="GO" id="GO:0004725">
    <property type="term" value="F:protein tyrosine phosphatase activity"/>
    <property type="evidence" value="ECO:0007669"/>
    <property type="project" value="UniProtKB-EC"/>
</dbReference>
<keyword evidence="8" id="KW-1185">Reference proteome</keyword>
<dbReference type="Gene3D" id="3.40.50.2300">
    <property type="match status" value="1"/>
</dbReference>
<evidence type="ECO:0000256" key="2">
    <source>
        <dbReference type="ARBA" id="ARBA00013064"/>
    </source>
</evidence>
<accession>A0A8A4TK85</accession>
<keyword evidence="3" id="KW-0378">Hydrolase</keyword>
<evidence type="ECO:0000313" key="8">
    <source>
        <dbReference type="Proteomes" id="UP000663929"/>
    </source>
</evidence>
<evidence type="ECO:0000259" key="6">
    <source>
        <dbReference type="SMART" id="SM00226"/>
    </source>
</evidence>
<dbReference type="PANTHER" id="PTHR11717:SF7">
    <property type="entry name" value="LOW MOLECULAR WEIGHT PHOSPHOTYROSINE PROTEIN PHOSPHATASE"/>
    <property type="match status" value="1"/>
</dbReference>
<dbReference type="SMART" id="SM00226">
    <property type="entry name" value="LMWPc"/>
    <property type="match status" value="1"/>
</dbReference>
<evidence type="ECO:0000256" key="5">
    <source>
        <dbReference type="PIRSR" id="PIRSR617867-1"/>
    </source>
</evidence>
<organism evidence="7 8">
    <name type="scientific">Sulfidibacter corallicola</name>
    <dbReference type="NCBI Taxonomy" id="2818388"/>
    <lineage>
        <taxon>Bacteria</taxon>
        <taxon>Pseudomonadati</taxon>
        <taxon>Acidobacteriota</taxon>
        <taxon>Holophagae</taxon>
        <taxon>Acanthopleuribacterales</taxon>
        <taxon>Acanthopleuribacteraceae</taxon>
        <taxon>Sulfidibacter</taxon>
    </lineage>
</organism>
<dbReference type="RefSeq" id="WP_237378879.1">
    <property type="nucleotide sequence ID" value="NZ_CP071793.1"/>
</dbReference>
<dbReference type="EMBL" id="CP071793">
    <property type="protein sequence ID" value="QTD49238.1"/>
    <property type="molecule type" value="Genomic_DNA"/>
</dbReference>
<reference evidence="7" key="1">
    <citation type="submission" date="2021-03" db="EMBL/GenBank/DDBJ databases">
        <title>Acanthopleuribacteraceae sp. M133.</title>
        <authorList>
            <person name="Wang G."/>
        </authorList>
    </citation>
    <scope>NUCLEOTIDE SEQUENCE</scope>
    <source>
        <strain evidence="7">M133</strain>
    </source>
</reference>
<dbReference type="PRINTS" id="PR00719">
    <property type="entry name" value="LMWPTPASE"/>
</dbReference>
<dbReference type="SUPFAM" id="SSF52788">
    <property type="entry name" value="Phosphotyrosine protein phosphatases I"/>
    <property type="match status" value="1"/>
</dbReference>
<feature type="active site" evidence="5">
    <location>
        <position position="14"/>
    </location>
</feature>
<dbReference type="InterPro" id="IPR023485">
    <property type="entry name" value="Ptyr_pPase"/>
</dbReference>
<comment type="similarity">
    <text evidence="1">Belongs to the low molecular weight phosphotyrosine protein phosphatase family.</text>
</comment>
<dbReference type="InterPro" id="IPR017867">
    <property type="entry name" value="Tyr_phospatase_low_mol_wt"/>
</dbReference>
<feature type="active site" description="Nucleophile" evidence="5">
    <location>
        <position position="8"/>
    </location>
</feature>
<evidence type="ECO:0000313" key="7">
    <source>
        <dbReference type="EMBL" id="QTD49238.1"/>
    </source>
</evidence>
<feature type="active site" description="Proton donor" evidence="5">
    <location>
        <position position="125"/>
    </location>
</feature>
<feature type="domain" description="Phosphotyrosine protein phosphatase I" evidence="6">
    <location>
        <begin position="2"/>
        <end position="151"/>
    </location>
</feature>